<comment type="subcellular location">
    <subcellularLocation>
        <location evidence="1">Cytoplasm</location>
        <location evidence="1">Cytoskeleton</location>
        <location evidence="1">Cilium axoneme</location>
    </subcellularLocation>
</comment>
<proteinExistence type="predicted"/>
<feature type="domain" description="F-box" evidence="2">
    <location>
        <begin position="9"/>
        <end position="42"/>
    </location>
</feature>
<feature type="domain" description="F-box/LRR-repeat protein 15-like leucin rich repeat" evidence="3">
    <location>
        <begin position="162"/>
        <end position="312"/>
    </location>
</feature>
<dbReference type="GO" id="GO:0005930">
    <property type="term" value="C:axoneme"/>
    <property type="evidence" value="ECO:0007669"/>
    <property type="project" value="UniProtKB-SubCell"/>
</dbReference>
<dbReference type="EMBL" id="JALJOS010000004">
    <property type="protein sequence ID" value="KAK9840240.1"/>
    <property type="molecule type" value="Genomic_DNA"/>
</dbReference>
<dbReference type="GO" id="GO:0019005">
    <property type="term" value="C:SCF ubiquitin ligase complex"/>
    <property type="evidence" value="ECO:0007669"/>
    <property type="project" value="TreeGrafter"/>
</dbReference>
<dbReference type="InterPro" id="IPR001611">
    <property type="entry name" value="Leu-rich_rpt"/>
</dbReference>
<dbReference type="SUPFAM" id="SSF52047">
    <property type="entry name" value="RNI-like"/>
    <property type="match status" value="1"/>
</dbReference>
<dbReference type="PANTHER" id="PTHR13318:SF95">
    <property type="entry name" value="F-BOX PROTEIN YLR352W"/>
    <property type="match status" value="1"/>
</dbReference>
<reference evidence="4 5" key="1">
    <citation type="journal article" date="2024" name="Nat. Commun.">
        <title>Phylogenomics reveals the evolutionary origins of lichenization in chlorophyte algae.</title>
        <authorList>
            <person name="Puginier C."/>
            <person name="Libourel C."/>
            <person name="Otte J."/>
            <person name="Skaloud P."/>
            <person name="Haon M."/>
            <person name="Grisel S."/>
            <person name="Petersen M."/>
            <person name="Berrin J.G."/>
            <person name="Delaux P.M."/>
            <person name="Dal Grande F."/>
            <person name="Keller J."/>
        </authorList>
    </citation>
    <scope>NUCLEOTIDE SEQUENCE [LARGE SCALE GENOMIC DNA]</scope>
    <source>
        <strain evidence="4 5">SAG 2145</strain>
    </source>
</reference>
<name>A0AAW1S1L6_9CHLO</name>
<comment type="caution">
    <text evidence="4">The sequence shown here is derived from an EMBL/GenBank/DDBJ whole genome shotgun (WGS) entry which is preliminary data.</text>
</comment>
<dbReference type="InterPro" id="IPR032675">
    <property type="entry name" value="LRR_dom_sf"/>
</dbReference>
<dbReference type="Pfam" id="PF13516">
    <property type="entry name" value="LRR_6"/>
    <property type="match status" value="1"/>
</dbReference>
<evidence type="ECO:0000259" key="2">
    <source>
        <dbReference type="Pfam" id="PF12937"/>
    </source>
</evidence>
<evidence type="ECO:0000313" key="4">
    <source>
        <dbReference type="EMBL" id="KAK9840240.1"/>
    </source>
</evidence>
<evidence type="ECO:0008006" key="6">
    <source>
        <dbReference type="Google" id="ProtNLM"/>
    </source>
</evidence>
<dbReference type="InterPro" id="IPR006553">
    <property type="entry name" value="Leu-rich_rpt_Cys-con_subtyp"/>
</dbReference>
<sequence>MTPALLLTLGRLDLKDRARATCVCKAWRQALEDPALWRTLNLADHQEAQDRLDLVKHCRWFRHHLQELSLQYAVGVRDEHLKHFHGAPLESLNLNVCQSLTDDGISGLILRSPRLQAIQLYWLPRISDTVLYCIAASCHNLVRLNLSGCVSISDGGIKAIAKSCPAITDIDLTKCMKVSDVGHGALARGCPLIHQLRLYGCKPVTDASLASFAGLSHLRLIDLCGAELVTDNGLKALAECHQLESANLTWCIKITDAGIIAMACGCPSLGLLSLHGIRGVTDAAIAALQKHCANHLHTLDTQGCVQIEHRSRSYLQHVLPKLICFEVHS</sequence>
<dbReference type="GO" id="GO:0031146">
    <property type="term" value="P:SCF-dependent proteasomal ubiquitin-dependent protein catabolic process"/>
    <property type="evidence" value="ECO:0007669"/>
    <property type="project" value="TreeGrafter"/>
</dbReference>
<dbReference type="PANTHER" id="PTHR13318">
    <property type="entry name" value="PARTNER OF PAIRED, ISOFORM B-RELATED"/>
    <property type="match status" value="1"/>
</dbReference>
<dbReference type="SMART" id="SM00367">
    <property type="entry name" value="LRR_CC"/>
    <property type="match status" value="8"/>
</dbReference>
<keyword evidence="5" id="KW-1185">Reference proteome</keyword>
<dbReference type="Gene3D" id="3.80.10.10">
    <property type="entry name" value="Ribonuclease Inhibitor"/>
    <property type="match status" value="2"/>
</dbReference>
<gene>
    <name evidence="4" type="ORF">WJX74_006061</name>
</gene>
<dbReference type="AlphaFoldDB" id="A0AAW1S1L6"/>
<evidence type="ECO:0000313" key="5">
    <source>
        <dbReference type="Proteomes" id="UP001438707"/>
    </source>
</evidence>
<evidence type="ECO:0000259" key="3">
    <source>
        <dbReference type="Pfam" id="PF25372"/>
    </source>
</evidence>
<dbReference type="Pfam" id="PF25372">
    <property type="entry name" value="DUF7885"/>
    <property type="match status" value="1"/>
</dbReference>
<dbReference type="Pfam" id="PF12937">
    <property type="entry name" value="F-box-like"/>
    <property type="match status" value="1"/>
</dbReference>
<dbReference type="Proteomes" id="UP001438707">
    <property type="component" value="Unassembled WGS sequence"/>
</dbReference>
<accession>A0AAW1S1L6</accession>
<protein>
    <recommendedName>
        <fullName evidence="6">F-box domain-containing protein</fullName>
    </recommendedName>
</protein>
<evidence type="ECO:0000256" key="1">
    <source>
        <dbReference type="ARBA" id="ARBA00004430"/>
    </source>
</evidence>
<dbReference type="InterPro" id="IPR057207">
    <property type="entry name" value="FBXL15_LRR"/>
</dbReference>
<organism evidence="4 5">
    <name type="scientific">Apatococcus lobatus</name>
    <dbReference type="NCBI Taxonomy" id="904363"/>
    <lineage>
        <taxon>Eukaryota</taxon>
        <taxon>Viridiplantae</taxon>
        <taxon>Chlorophyta</taxon>
        <taxon>core chlorophytes</taxon>
        <taxon>Trebouxiophyceae</taxon>
        <taxon>Chlorellales</taxon>
        <taxon>Chlorellaceae</taxon>
        <taxon>Apatococcus</taxon>
    </lineage>
</organism>
<dbReference type="InterPro" id="IPR001810">
    <property type="entry name" value="F-box_dom"/>
</dbReference>